<keyword evidence="2" id="KW-1185">Reference proteome</keyword>
<name>A0A7W6KHB0_9HYPH</name>
<evidence type="ECO:0000313" key="2">
    <source>
        <dbReference type="Proteomes" id="UP000530571"/>
    </source>
</evidence>
<sequence>MIEIIFADGLRALVAGNAASHSSSAEAVAVAAASFTLNVLVGFENVVNAVGQTNKGIVCANGLRRTPAYSSKRLHKTQQ</sequence>
<dbReference type="Proteomes" id="UP000530571">
    <property type="component" value="Unassembled WGS sequence"/>
</dbReference>
<reference evidence="1 2" key="1">
    <citation type="submission" date="2020-08" db="EMBL/GenBank/DDBJ databases">
        <title>Genomic Encyclopedia of Type Strains, Phase IV (KMG-IV): sequencing the most valuable type-strain genomes for metagenomic binning, comparative biology and taxonomic classification.</title>
        <authorList>
            <person name="Goeker M."/>
        </authorList>
    </citation>
    <scope>NUCLEOTIDE SEQUENCE [LARGE SCALE GENOMIC DNA]</scope>
    <source>
        <strain evidence="1 2">DSM 28101</strain>
    </source>
</reference>
<accession>A0A7W6KHB0</accession>
<dbReference type="AlphaFoldDB" id="A0A7W6KHB0"/>
<evidence type="ECO:0000313" key="1">
    <source>
        <dbReference type="EMBL" id="MBB4121293.1"/>
    </source>
</evidence>
<dbReference type="EMBL" id="JACIDZ010000003">
    <property type="protein sequence ID" value="MBB4121293.1"/>
    <property type="molecule type" value="Genomic_DNA"/>
</dbReference>
<proteinExistence type="predicted"/>
<dbReference type="RefSeq" id="WP_183483563.1">
    <property type="nucleotide sequence ID" value="NZ_JACIDZ010000003.1"/>
</dbReference>
<protein>
    <submittedName>
        <fullName evidence="1">Uncharacterized protein</fullName>
    </submittedName>
</protein>
<gene>
    <name evidence="1" type="ORF">GGR30_001207</name>
</gene>
<organism evidence="1 2">
    <name type="scientific">Martelella radicis</name>
    <dbReference type="NCBI Taxonomy" id="1397476"/>
    <lineage>
        <taxon>Bacteria</taxon>
        <taxon>Pseudomonadati</taxon>
        <taxon>Pseudomonadota</taxon>
        <taxon>Alphaproteobacteria</taxon>
        <taxon>Hyphomicrobiales</taxon>
        <taxon>Aurantimonadaceae</taxon>
        <taxon>Martelella</taxon>
    </lineage>
</organism>
<comment type="caution">
    <text evidence="1">The sequence shown here is derived from an EMBL/GenBank/DDBJ whole genome shotgun (WGS) entry which is preliminary data.</text>
</comment>